<dbReference type="PROSITE" id="PS50995">
    <property type="entry name" value="HTH_MARR_2"/>
    <property type="match status" value="1"/>
</dbReference>
<feature type="domain" description="HTH marR-type" evidence="1">
    <location>
        <begin position="21"/>
        <end position="157"/>
    </location>
</feature>
<proteinExistence type="predicted"/>
<keyword evidence="3" id="KW-1185">Reference proteome</keyword>
<dbReference type="GO" id="GO:0006950">
    <property type="term" value="P:response to stress"/>
    <property type="evidence" value="ECO:0007669"/>
    <property type="project" value="TreeGrafter"/>
</dbReference>
<dbReference type="InterPro" id="IPR000835">
    <property type="entry name" value="HTH_MarR-typ"/>
</dbReference>
<protein>
    <submittedName>
        <fullName evidence="2">Transcriptional regulator, MarR family protein</fullName>
    </submittedName>
</protein>
<evidence type="ECO:0000259" key="1">
    <source>
        <dbReference type="PROSITE" id="PS50995"/>
    </source>
</evidence>
<reference evidence="2" key="1">
    <citation type="journal article" date="2014" name="Int. J. Syst. Evol. Microbiol.">
        <title>Complete genome sequence of Corynebacterium casei LMG S-19264T (=DSM 44701T), isolated from a smear-ripened cheese.</title>
        <authorList>
            <consortium name="US DOE Joint Genome Institute (JGI-PGF)"/>
            <person name="Walter F."/>
            <person name="Albersmeier A."/>
            <person name="Kalinowski J."/>
            <person name="Ruckert C."/>
        </authorList>
    </citation>
    <scope>NUCLEOTIDE SEQUENCE</scope>
    <source>
        <strain evidence="2">CGMCC 1.16067</strain>
    </source>
</reference>
<dbReference type="AlphaFoldDB" id="A0A917BCJ1"/>
<evidence type="ECO:0000313" key="3">
    <source>
        <dbReference type="Proteomes" id="UP000649179"/>
    </source>
</evidence>
<dbReference type="InterPro" id="IPR039422">
    <property type="entry name" value="MarR/SlyA-like"/>
</dbReference>
<dbReference type="Proteomes" id="UP000649179">
    <property type="component" value="Unassembled WGS sequence"/>
</dbReference>
<sequence>MARDPIAEARRQWEAHGWGAAAPGMTAVTSVMRAHQLMLTGIDATLRPMGLTFARFELLRLLAFAHEGRMAMGRAGDLLQVHPTSLTSLAARSVADGHVRRLDNPDDGRSALLEITPAGRELVEHATVALNAEVFTAIGLEEGDLETLVAVLERFRTSKGDRGR</sequence>
<dbReference type="InterPro" id="IPR036388">
    <property type="entry name" value="WH-like_DNA-bd_sf"/>
</dbReference>
<dbReference type="PANTHER" id="PTHR33164:SF101">
    <property type="entry name" value="TRANSCRIPTIONAL REPRESSOR MPRA"/>
    <property type="match status" value="1"/>
</dbReference>
<organism evidence="2 3">
    <name type="scientific">Marmoricola endophyticus</name>
    <dbReference type="NCBI Taxonomy" id="2040280"/>
    <lineage>
        <taxon>Bacteria</taxon>
        <taxon>Bacillati</taxon>
        <taxon>Actinomycetota</taxon>
        <taxon>Actinomycetes</taxon>
        <taxon>Propionibacteriales</taxon>
        <taxon>Nocardioidaceae</taxon>
        <taxon>Marmoricola</taxon>
    </lineage>
</organism>
<accession>A0A917BCJ1</accession>
<dbReference type="InterPro" id="IPR036390">
    <property type="entry name" value="WH_DNA-bd_sf"/>
</dbReference>
<reference evidence="2" key="2">
    <citation type="submission" date="2020-09" db="EMBL/GenBank/DDBJ databases">
        <authorList>
            <person name="Sun Q."/>
            <person name="Zhou Y."/>
        </authorList>
    </citation>
    <scope>NUCLEOTIDE SEQUENCE</scope>
    <source>
        <strain evidence="2">CGMCC 1.16067</strain>
    </source>
</reference>
<name>A0A917BCJ1_9ACTN</name>
<comment type="caution">
    <text evidence="2">The sequence shown here is derived from an EMBL/GenBank/DDBJ whole genome shotgun (WGS) entry which is preliminary data.</text>
</comment>
<dbReference type="PANTHER" id="PTHR33164">
    <property type="entry name" value="TRANSCRIPTIONAL REGULATOR, MARR FAMILY"/>
    <property type="match status" value="1"/>
</dbReference>
<dbReference type="GO" id="GO:0003700">
    <property type="term" value="F:DNA-binding transcription factor activity"/>
    <property type="evidence" value="ECO:0007669"/>
    <property type="project" value="InterPro"/>
</dbReference>
<dbReference type="SMART" id="SM00347">
    <property type="entry name" value="HTH_MARR"/>
    <property type="match status" value="1"/>
</dbReference>
<dbReference type="EMBL" id="BMKQ01000001">
    <property type="protein sequence ID" value="GGF31884.1"/>
    <property type="molecule type" value="Genomic_DNA"/>
</dbReference>
<dbReference type="SUPFAM" id="SSF46785">
    <property type="entry name" value="Winged helix' DNA-binding domain"/>
    <property type="match status" value="1"/>
</dbReference>
<dbReference type="Gene3D" id="1.10.10.10">
    <property type="entry name" value="Winged helix-like DNA-binding domain superfamily/Winged helix DNA-binding domain"/>
    <property type="match status" value="1"/>
</dbReference>
<dbReference type="RefSeq" id="WP_188777328.1">
    <property type="nucleotide sequence ID" value="NZ_BMKQ01000001.1"/>
</dbReference>
<evidence type="ECO:0000313" key="2">
    <source>
        <dbReference type="EMBL" id="GGF31884.1"/>
    </source>
</evidence>
<gene>
    <name evidence="2" type="ORF">GCM10011519_01560</name>
</gene>